<evidence type="ECO:0000256" key="1">
    <source>
        <dbReference type="SAM" id="Phobius"/>
    </source>
</evidence>
<feature type="transmembrane region" description="Helical" evidence="1">
    <location>
        <begin position="100"/>
        <end position="122"/>
    </location>
</feature>
<feature type="transmembrane region" description="Helical" evidence="1">
    <location>
        <begin position="68"/>
        <end position="88"/>
    </location>
</feature>
<feature type="transmembrane region" description="Helical" evidence="1">
    <location>
        <begin position="175"/>
        <end position="194"/>
    </location>
</feature>
<evidence type="ECO:0000313" key="3">
    <source>
        <dbReference type="Proteomes" id="UP001212841"/>
    </source>
</evidence>
<evidence type="ECO:0000313" key="2">
    <source>
        <dbReference type="EMBL" id="KAJ3046414.1"/>
    </source>
</evidence>
<organism evidence="2 3">
    <name type="scientific">Rhizophlyctis rosea</name>
    <dbReference type="NCBI Taxonomy" id="64517"/>
    <lineage>
        <taxon>Eukaryota</taxon>
        <taxon>Fungi</taxon>
        <taxon>Fungi incertae sedis</taxon>
        <taxon>Chytridiomycota</taxon>
        <taxon>Chytridiomycota incertae sedis</taxon>
        <taxon>Chytridiomycetes</taxon>
        <taxon>Rhizophlyctidales</taxon>
        <taxon>Rhizophlyctidaceae</taxon>
        <taxon>Rhizophlyctis</taxon>
    </lineage>
</organism>
<dbReference type="AlphaFoldDB" id="A0AAD5S671"/>
<dbReference type="Proteomes" id="UP001212841">
    <property type="component" value="Unassembled WGS sequence"/>
</dbReference>
<feature type="transmembrane region" description="Helical" evidence="1">
    <location>
        <begin position="142"/>
        <end position="163"/>
    </location>
</feature>
<comment type="caution">
    <text evidence="2">The sequence shown here is derived from an EMBL/GenBank/DDBJ whole genome shotgun (WGS) entry which is preliminary data.</text>
</comment>
<protein>
    <submittedName>
        <fullName evidence="2">Uncharacterized protein</fullName>
    </submittedName>
</protein>
<name>A0AAD5S671_9FUNG</name>
<sequence length="202" mass="22397">MVSFYLLQRGLYHFTLVGTNFLPLLKHAMDLYFQKKWAGHYCEKIWFPSTCFDDVATDFTMYTEVGCANIVALLTWIIIGYHTILCMYHLGCSVRGKSEGFLAGTEYGCCGASAVVIGFVTIDSEVEAARAGGMTWRRGARFISAGFIGAIIVTVCSSIHIVSGPDAWDIQKTSLFVLLPCLFLNLASFIESFYEAVVLVYT</sequence>
<proteinExistence type="predicted"/>
<keyword evidence="1" id="KW-0812">Transmembrane</keyword>
<reference evidence="2" key="1">
    <citation type="submission" date="2020-05" db="EMBL/GenBank/DDBJ databases">
        <title>Phylogenomic resolution of chytrid fungi.</title>
        <authorList>
            <person name="Stajich J.E."/>
            <person name="Amses K."/>
            <person name="Simmons R."/>
            <person name="Seto K."/>
            <person name="Myers J."/>
            <person name="Bonds A."/>
            <person name="Quandt C.A."/>
            <person name="Barry K."/>
            <person name="Liu P."/>
            <person name="Grigoriev I."/>
            <person name="Longcore J.E."/>
            <person name="James T.Y."/>
        </authorList>
    </citation>
    <scope>NUCLEOTIDE SEQUENCE</scope>
    <source>
        <strain evidence="2">JEL0318</strain>
    </source>
</reference>
<dbReference type="EMBL" id="JADGJD010001172">
    <property type="protein sequence ID" value="KAJ3046414.1"/>
    <property type="molecule type" value="Genomic_DNA"/>
</dbReference>
<keyword evidence="3" id="KW-1185">Reference proteome</keyword>
<accession>A0AAD5S671</accession>
<keyword evidence="1" id="KW-0472">Membrane</keyword>
<gene>
    <name evidence="2" type="ORF">HK097_000879</name>
</gene>
<keyword evidence="1" id="KW-1133">Transmembrane helix</keyword>